<keyword evidence="2" id="KW-1185">Reference proteome</keyword>
<dbReference type="AlphaFoldDB" id="A0A0C2WCT0"/>
<dbReference type="SUPFAM" id="SSF50978">
    <property type="entry name" value="WD40 repeat-like"/>
    <property type="match status" value="1"/>
</dbReference>
<name>A0A0C2WCT0_AMAMK</name>
<accession>A0A0C2WCT0</accession>
<protein>
    <submittedName>
        <fullName evidence="1">Uncharacterized protein</fullName>
    </submittedName>
</protein>
<reference evidence="1 2" key="1">
    <citation type="submission" date="2014-04" db="EMBL/GenBank/DDBJ databases">
        <title>Evolutionary Origins and Diversification of the Mycorrhizal Mutualists.</title>
        <authorList>
            <consortium name="DOE Joint Genome Institute"/>
            <consortium name="Mycorrhizal Genomics Consortium"/>
            <person name="Kohler A."/>
            <person name="Kuo A."/>
            <person name="Nagy L.G."/>
            <person name="Floudas D."/>
            <person name="Copeland A."/>
            <person name="Barry K.W."/>
            <person name="Cichocki N."/>
            <person name="Veneault-Fourrey C."/>
            <person name="LaButti K."/>
            <person name="Lindquist E.A."/>
            <person name="Lipzen A."/>
            <person name="Lundell T."/>
            <person name="Morin E."/>
            <person name="Murat C."/>
            <person name="Riley R."/>
            <person name="Ohm R."/>
            <person name="Sun H."/>
            <person name="Tunlid A."/>
            <person name="Henrissat B."/>
            <person name="Grigoriev I.V."/>
            <person name="Hibbett D.S."/>
            <person name="Martin F."/>
        </authorList>
    </citation>
    <scope>NUCLEOTIDE SEQUENCE [LARGE SCALE GENOMIC DNA]</scope>
    <source>
        <strain evidence="1 2">Koide BX008</strain>
    </source>
</reference>
<sequence length="216" mass="23711">MLVARSDDGDATLWSLDTLNLIHTFGGLSGITSTIAIAENSALITVISVNVKNDAAAMEFRIAEGLFVNQSVVSLLDVVNHTTIATFNVPYQIHTMTFLPDNSLLVAQSIDGVFLSLNLTNKHITKGLMLEHLIQLPNTPVWHGVPVWHCQDKGQHYFSALFPQHKSPVPVLWIPRDFHVSRWSQGASMIALGCRDGRVILLRLPAISADGHFVTV</sequence>
<dbReference type="InterPro" id="IPR015943">
    <property type="entry name" value="WD40/YVTN_repeat-like_dom_sf"/>
</dbReference>
<dbReference type="InParanoid" id="A0A0C2WCT0"/>
<gene>
    <name evidence="1" type="ORF">M378DRAFT_174547</name>
</gene>
<evidence type="ECO:0000313" key="1">
    <source>
        <dbReference type="EMBL" id="KIL53848.1"/>
    </source>
</evidence>
<dbReference type="HOGENOM" id="CLU_000288_6_19_1"/>
<dbReference type="InterPro" id="IPR036322">
    <property type="entry name" value="WD40_repeat_dom_sf"/>
</dbReference>
<dbReference type="Gene3D" id="2.130.10.10">
    <property type="entry name" value="YVTN repeat-like/Quinoprotein amine dehydrogenase"/>
    <property type="match status" value="1"/>
</dbReference>
<organism evidence="1 2">
    <name type="scientific">Amanita muscaria (strain Koide BX008)</name>
    <dbReference type="NCBI Taxonomy" id="946122"/>
    <lineage>
        <taxon>Eukaryota</taxon>
        <taxon>Fungi</taxon>
        <taxon>Dikarya</taxon>
        <taxon>Basidiomycota</taxon>
        <taxon>Agaricomycotina</taxon>
        <taxon>Agaricomycetes</taxon>
        <taxon>Agaricomycetidae</taxon>
        <taxon>Agaricales</taxon>
        <taxon>Pluteineae</taxon>
        <taxon>Amanitaceae</taxon>
        <taxon>Amanita</taxon>
    </lineage>
</organism>
<dbReference type="EMBL" id="KN819209">
    <property type="protein sequence ID" value="KIL53848.1"/>
    <property type="molecule type" value="Genomic_DNA"/>
</dbReference>
<evidence type="ECO:0000313" key="2">
    <source>
        <dbReference type="Proteomes" id="UP000054549"/>
    </source>
</evidence>
<dbReference type="Proteomes" id="UP000054549">
    <property type="component" value="Unassembled WGS sequence"/>
</dbReference>
<proteinExistence type="predicted"/>